<keyword evidence="15" id="KW-0007">Acetylation</keyword>
<organism evidence="22 23">
    <name type="scientific">Paramormyrops kingsleyae</name>
    <dbReference type="NCBI Taxonomy" id="1676925"/>
    <lineage>
        <taxon>Eukaryota</taxon>
        <taxon>Metazoa</taxon>
        <taxon>Chordata</taxon>
        <taxon>Craniata</taxon>
        <taxon>Vertebrata</taxon>
        <taxon>Euteleostomi</taxon>
        <taxon>Actinopterygii</taxon>
        <taxon>Neopterygii</taxon>
        <taxon>Teleostei</taxon>
        <taxon>Osteoglossocephala</taxon>
        <taxon>Osteoglossomorpha</taxon>
        <taxon>Osteoglossiformes</taxon>
        <taxon>Mormyridae</taxon>
        <taxon>Paramormyrops</taxon>
    </lineage>
</organism>
<reference evidence="22" key="1">
    <citation type="submission" date="2025-08" db="UniProtKB">
        <authorList>
            <consortium name="Ensembl"/>
        </authorList>
    </citation>
    <scope>IDENTIFICATION</scope>
</reference>
<evidence type="ECO:0000256" key="12">
    <source>
        <dbReference type="ARBA" id="ARBA00022782"/>
    </source>
</evidence>
<dbReference type="PANTHER" id="PTHR11346">
    <property type="entry name" value="GALECTIN"/>
    <property type="match status" value="1"/>
</dbReference>
<evidence type="ECO:0000313" key="22">
    <source>
        <dbReference type="Ensembl" id="ENSPKIP00000014029.1"/>
    </source>
</evidence>
<evidence type="ECO:0000256" key="20">
    <source>
        <dbReference type="SAM" id="MobiDB-lite"/>
    </source>
</evidence>
<dbReference type="InterPro" id="IPR044156">
    <property type="entry name" value="Galectin-like"/>
</dbReference>
<dbReference type="Gene3D" id="2.60.120.200">
    <property type="match status" value="1"/>
</dbReference>
<keyword evidence="23" id="KW-1185">Reference proteome</keyword>
<dbReference type="AlphaFoldDB" id="A0A3B3R752"/>
<dbReference type="OrthoDB" id="8942303at2759"/>
<keyword evidence="10 19" id="KW-0430">Lectin</keyword>
<keyword evidence="8" id="KW-0507">mRNA processing</keyword>
<evidence type="ECO:0000313" key="23">
    <source>
        <dbReference type="Proteomes" id="UP000261540"/>
    </source>
</evidence>
<evidence type="ECO:0000256" key="18">
    <source>
        <dbReference type="ARBA" id="ARBA00023242"/>
    </source>
</evidence>
<dbReference type="GO" id="GO:0005615">
    <property type="term" value="C:extracellular space"/>
    <property type="evidence" value="ECO:0007669"/>
    <property type="project" value="TreeGrafter"/>
</dbReference>
<dbReference type="GO" id="GO:0048030">
    <property type="term" value="F:disaccharide binding"/>
    <property type="evidence" value="ECO:0007669"/>
    <property type="project" value="TreeGrafter"/>
</dbReference>
<dbReference type="GeneTree" id="ENSGT00940000157224"/>
<feature type="domain" description="Galectin" evidence="21">
    <location>
        <begin position="140"/>
        <end position="271"/>
    </location>
</feature>
<evidence type="ECO:0000256" key="14">
    <source>
        <dbReference type="ARBA" id="ARBA00022972"/>
    </source>
</evidence>
<keyword evidence="11" id="KW-0677">Repeat</keyword>
<evidence type="ECO:0000256" key="15">
    <source>
        <dbReference type="ARBA" id="ARBA00022990"/>
    </source>
</evidence>
<dbReference type="CDD" id="cd00070">
    <property type="entry name" value="GLECT"/>
    <property type="match status" value="1"/>
</dbReference>
<evidence type="ECO:0000256" key="17">
    <source>
        <dbReference type="ARBA" id="ARBA00023187"/>
    </source>
</evidence>
<name>A0A3B3R752_9TELE</name>
<dbReference type="GO" id="GO:0090280">
    <property type="term" value="P:positive regulation of calcium ion import"/>
    <property type="evidence" value="ECO:0007669"/>
    <property type="project" value="TreeGrafter"/>
</dbReference>
<dbReference type="GO" id="GO:0048246">
    <property type="term" value="P:macrophage chemotaxis"/>
    <property type="evidence" value="ECO:0007669"/>
    <property type="project" value="TreeGrafter"/>
</dbReference>
<keyword evidence="16" id="KW-1015">Disulfide bond</keyword>
<dbReference type="GO" id="GO:0050918">
    <property type="term" value="P:positive chemotaxis"/>
    <property type="evidence" value="ECO:0007669"/>
    <property type="project" value="TreeGrafter"/>
</dbReference>
<dbReference type="SMART" id="SM00276">
    <property type="entry name" value="GLECT"/>
    <property type="match status" value="1"/>
</dbReference>
<comment type="subcellular location">
    <subcellularLocation>
        <location evidence="2">Cytoplasm</location>
    </subcellularLocation>
    <subcellularLocation>
        <location evidence="1">Nucleus</location>
    </subcellularLocation>
    <subcellularLocation>
        <location evidence="3">Secreted</location>
    </subcellularLocation>
</comment>
<dbReference type="GO" id="GO:0030593">
    <property type="term" value="P:neutrophil chemotaxis"/>
    <property type="evidence" value="ECO:0007669"/>
    <property type="project" value="TreeGrafter"/>
</dbReference>
<dbReference type="GO" id="GO:0005681">
    <property type="term" value="C:spliceosomal complex"/>
    <property type="evidence" value="ECO:0007669"/>
    <property type="project" value="UniProtKB-KW"/>
</dbReference>
<dbReference type="Proteomes" id="UP000261540">
    <property type="component" value="Unplaced"/>
</dbReference>
<dbReference type="GO" id="GO:0019863">
    <property type="term" value="F:IgE binding"/>
    <property type="evidence" value="ECO:0007669"/>
    <property type="project" value="UniProtKB-KW"/>
</dbReference>
<dbReference type="InterPro" id="IPR001079">
    <property type="entry name" value="Galectin_CRD"/>
</dbReference>
<feature type="compositionally biased region" description="Low complexity" evidence="20">
    <location>
        <begin position="19"/>
        <end position="101"/>
    </location>
</feature>
<dbReference type="GO" id="GO:0045806">
    <property type="term" value="P:negative regulation of endocytosis"/>
    <property type="evidence" value="ECO:0007669"/>
    <property type="project" value="TreeGrafter"/>
</dbReference>
<dbReference type="SUPFAM" id="SSF49899">
    <property type="entry name" value="Concanavalin A-like lectins/glucanases"/>
    <property type="match status" value="1"/>
</dbReference>
<keyword evidence="18" id="KW-0539">Nucleus</keyword>
<dbReference type="Pfam" id="PF00337">
    <property type="entry name" value="Gal-bind_lectin"/>
    <property type="match status" value="1"/>
</dbReference>
<feature type="compositionally biased region" description="Polar residues" evidence="20">
    <location>
        <begin position="120"/>
        <end position="132"/>
    </location>
</feature>
<sequence>MDLSDALGDDTSSGQPLNAQAGAPAWPGQPGQPAWPGQPGQPTWPGQPGQPNQPAWPGQPSQPAWPGQPGQPAWPGQPGQPNQPTWPGQPSWPSQPGQPNQPAWPGQPGQPNQPAWPGQPGQTIPSAPQPFSSGPLTVPYDVVLPRGCYDKMLISISGQILPNANMFAVNLGRGNDIALHINPRFSEGGRQVIVRNSLQGGNWGKEERECGSFPFVRGKPFVMKILCTNNEFKVAVNNSHLLEYRHRMRDLSSINNLNIIKDITLTSVTVESLP</sequence>
<dbReference type="STRING" id="1676925.ENSPKIP00000014029"/>
<protein>
    <recommendedName>
        <fullName evidence="19">Galectin</fullName>
    </recommendedName>
</protein>
<keyword evidence="14" id="KW-0389">IgE-binding protein</keyword>
<evidence type="ECO:0000256" key="16">
    <source>
        <dbReference type="ARBA" id="ARBA00023157"/>
    </source>
</evidence>
<evidence type="ECO:0000256" key="3">
    <source>
        <dbReference type="ARBA" id="ARBA00004613"/>
    </source>
</evidence>
<dbReference type="Ensembl" id="ENSPKIT00000038466.1">
    <property type="protein sequence ID" value="ENSPKIP00000014029.1"/>
    <property type="gene ID" value="ENSPKIG00000001252.1"/>
</dbReference>
<evidence type="ECO:0000256" key="4">
    <source>
        <dbReference type="ARBA" id="ARBA00022490"/>
    </source>
</evidence>
<dbReference type="GO" id="GO:0043236">
    <property type="term" value="F:laminin binding"/>
    <property type="evidence" value="ECO:0007669"/>
    <property type="project" value="TreeGrafter"/>
</dbReference>
<evidence type="ECO:0000256" key="6">
    <source>
        <dbReference type="ARBA" id="ARBA00022553"/>
    </source>
</evidence>
<dbReference type="InterPro" id="IPR013320">
    <property type="entry name" value="ConA-like_dom_sf"/>
</dbReference>
<dbReference type="GO" id="GO:0005737">
    <property type="term" value="C:cytoplasm"/>
    <property type="evidence" value="ECO:0007669"/>
    <property type="project" value="UniProtKB-SubCell"/>
</dbReference>
<keyword evidence="12" id="KW-0221">Differentiation</keyword>
<dbReference type="GO" id="GO:0006397">
    <property type="term" value="P:mRNA processing"/>
    <property type="evidence" value="ECO:0007669"/>
    <property type="project" value="UniProtKB-KW"/>
</dbReference>
<evidence type="ECO:0000256" key="9">
    <source>
        <dbReference type="ARBA" id="ARBA00022728"/>
    </source>
</evidence>
<dbReference type="GO" id="GO:0048245">
    <property type="term" value="P:eosinophil chemotaxis"/>
    <property type="evidence" value="ECO:0007669"/>
    <property type="project" value="TreeGrafter"/>
</dbReference>
<evidence type="ECO:0000256" key="8">
    <source>
        <dbReference type="ARBA" id="ARBA00022664"/>
    </source>
</evidence>
<dbReference type="GO" id="GO:0030154">
    <property type="term" value="P:cell differentiation"/>
    <property type="evidence" value="ECO:0007669"/>
    <property type="project" value="UniProtKB-KW"/>
</dbReference>
<evidence type="ECO:0000256" key="19">
    <source>
        <dbReference type="RuleBase" id="RU102079"/>
    </source>
</evidence>
<keyword evidence="5" id="KW-0964">Secreted</keyword>
<evidence type="ECO:0000256" key="5">
    <source>
        <dbReference type="ARBA" id="ARBA00022525"/>
    </source>
</evidence>
<evidence type="ECO:0000259" key="21">
    <source>
        <dbReference type="PROSITE" id="PS51304"/>
    </source>
</evidence>
<evidence type="ECO:0000256" key="1">
    <source>
        <dbReference type="ARBA" id="ARBA00004123"/>
    </source>
</evidence>
<evidence type="ECO:0000256" key="2">
    <source>
        <dbReference type="ARBA" id="ARBA00004496"/>
    </source>
</evidence>
<dbReference type="PANTHER" id="PTHR11346:SF26">
    <property type="entry name" value="GALECTIN-3"/>
    <property type="match status" value="1"/>
</dbReference>
<evidence type="ECO:0000256" key="7">
    <source>
        <dbReference type="ARBA" id="ARBA00022588"/>
    </source>
</evidence>
<dbReference type="SMART" id="SM00908">
    <property type="entry name" value="Gal-bind_lectin"/>
    <property type="match status" value="1"/>
</dbReference>
<dbReference type="GO" id="GO:2001237">
    <property type="term" value="P:negative regulation of extrinsic apoptotic signaling pathway"/>
    <property type="evidence" value="ECO:0007669"/>
    <property type="project" value="TreeGrafter"/>
</dbReference>
<keyword evidence="9" id="KW-0747">Spliceosome</keyword>
<evidence type="ECO:0000256" key="10">
    <source>
        <dbReference type="ARBA" id="ARBA00022734"/>
    </source>
</evidence>
<proteinExistence type="predicted"/>
<feature type="region of interest" description="Disordered" evidence="20">
    <location>
        <begin position="1"/>
        <end position="132"/>
    </location>
</feature>
<dbReference type="GO" id="GO:0045087">
    <property type="term" value="P:innate immune response"/>
    <property type="evidence" value="ECO:0007669"/>
    <property type="project" value="UniProtKB-KW"/>
</dbReference>
<dbReference type="GO" id="GO:0008380">
    <property type="term" value="P:RNA splicing"/>
    <property type="evidence" value="ECO:0007669"/>
    <property type="project" value="UniProtKB-KW"/>
</dbReference>
<dbReference type="GO" id="GO:0001772">
    <property type="term" value="C:immunological synapse"/>
    <property type="evidence" value="ECO:0007669"/>
    <property type="project" value="TreeGrafter"/>
</dbReference>
<accession>A0A3B3R752</accession>
<evidence type="ECO:0000256" key="11">
    <source>
        <dbReference type="ARBA" id="ARBA00022737"/>
    </source>
</evidence>
<reference evidence="22" key="2">
    <citation type="submission" date="2025-09" db="UniProtKB">
        <authorList>
            <consortium name="Ensembl"/>
        </authorList>
    </citation>
    <scope>IDENTIFICATION</scope>
</reference>
<dbReference type="FunFam" id="2.60.120.200:FF:000023">
    <property type="entry name" value="Galectin"/>
    <property type="match status" value="1"/>
</dbReference>
<dbReference type="GO" id="GO:0002548">
    <property type="term" value="P:monocyte chemotaxis"/>
    <property type="evidence" value="ECO:0007669"/>
    <property type="project" value="TreeGrafter"/>
</dbReference>
<keyword evidence="7" id="KW-0399">Innate immunity</keyword>
<keyword evidence="6" id="KW-0597">Phosphoprotein</keyword>
<evidence type="ECO:0000256" key="13">
    <source>
        <dbReference type="ARBA" id="ARBA00022859"/>
    </source>
</evidence>
<keyword evidence="13" id="KW-0391">Immunity</keyword>
<keyword evidence="4" id="KW-0963">Cytoplasm</keyword>
<dbReference type="PROSITE" id="PS51304">
    <property type="entry name" value="GALECTIN"/>
    <property type="match status" value="1"/>
</dbReference>
<keyword evidence="17" id="KW-0508">mRNA splicing</keyword>